<organism evidence="2 3">
    <name type="scientific">Pyronema omphalodes (strain CBS 100304)</name>
    <name type="common">Pyronema confluens</name>
    <dbReference type="NCBI Taxonomy" id="1076935"/>
    <lineage>
        <taxon>Eukaryota</taxon>
        <taxon>Fungi</taxon>
        <taxon>Dikarya</taxon>
        <taxon>Ascomycota</taxon>
        <taxon>Pezizomycotina</taxon>
        <taxon>Pezizomycetes</taxon>
        <taxon>Pezizales</taxon>
        <taxon>Pyronemataceae</taxon>
        <taxon>Pyronema</taxon>
    </lineage>
</organism>
<evidence type="ECO:0000256" key="1">
    <source>
        <dbReference type="SAM" id="MobiDB-lite"/>
    </source>
</evidence>
<dbReference type="Proteomes" id="UP000018144">
    <property type="component" value="Unassembled WGS sequence"/>
</dbReference>
<evidence type="ECO:0000313" key="2">
    <source>
        <dbReference type="EMBL" id="CCX06294.1"/>
    </source>
</evidence>
<dbReference type="EMBL" id="HF935285">
    <property type="protein sequence ID" value="CCX06294.1"/>
    <property type="molecule type" value="Genomic_DNA"/>
</dbReference>
<evidence type="ECO:0000313" key="3">
    <source>
        <dbReference type="Proteomes" id="UP000018144"/>
    </source>
</evidence>
<sequence>MVQPTPVYNELIQDTLSCGCEKSGSRCRCKHSACCRCFRVNARCTSHCHPDKTYLERCCRNNGVEPIPSVWEERPEERCAQEEKRKNSFPETDSHEKKRP</sequence>
<reference evidence="2 3" key="1">
    <citation type="journal article" date="2013" name="PLoS Genet.">
        <title>The genome and development-dependent transcriptomes of Pyronema confluens: a window into fungal evolution.</title>
        <authorList>
            <person name="Traeger S."/>
            <person name="Altegoer F."/>
            <person name="Freitag M."/>
            <person name="Gabaldon T."/>
            <person name="Kempken F."/>
            <person name="Kumar A."/>
            <person name="Marcet-Houben M."/>
            <person name="Poggeler S."/>
            <person name="Stajich J.E."/>
            <person name="Nowrousian M."/>
        </authorList>
    </citation>
    <scope>NUCLEOTIDE SEQUENCE [LARGE SCALE GENOMIC DNA]</scope>
    <source>
        <strain evidence="3">CBS 100304</strain>
        <tissue evidence="2">Vegetative mycelium</tissue>
    </source>
</reference>
<name>U4L827_PYROM</name>
<gene>
    <name evidence="2" type="ORF">PCON_05881</name>
</gene>
<feature type="region of interest" description="Disordered" evidence="1">
    <location>
        <begin position="73"/>
        <end position="100"/>
    </location>
</feature>
<keyword evidence="3" id="KW-1185">Reference proteome</keyword>
<dbReference type="AlphaFoldDB" id="U4L827"/>
<proteinExistence type="predicted"/>
<accession>U4L827</accession>
<protein>
    <submittedName>
        <fullName evidence="2">Uncharacterized protein</fullName>
    </submittedName>
</protein>